<evidence type="ECO:0000259" key="6">
    <source>
        <dbReference type="SMART" id="SM00900"/>
    </source>
</evidence>
<evidence type="ECO:0000256" key="3">
    <source>
        <dbReference type="ARBA" id="ARBA00023136"/>
    </source>
</evidence>
<evidence type="ECO:0000256" key="2">
    <source>
        <dbReference type="ARBA" id="ARBA00022475"/>
    </source>
</evidence>
<keyword evidence="2" id="KW-1003">Cell membrane</keyword>
<evidence type="ECO:0000256" key="4">
    <source>
        <dbReference type="SAM" id="MobiDB-lite"/>
    </source>
</evidence>
<feature type="transmembrane region" description="Helical" evidence="5">
    <location>
        <begin position="505"/>
        <end position="525"/>
    </location>
</feature>
<keyword evidence="3 5" id="KW-0472">Membrane</keyword>
<dbReference type="Pfam" id="PF04205">
    <property type="entry name" value="FMN_bind"/>
    <property type="match status" value="1"/>
</dbReference>
<keyword evidence="5" id="KW-1133">Transmembrane helix</keyword>
<dbReference type="GO" id="GO:0005886">
    <property type="term" value="C:plasma membrane"/>
    <property type="evidence" value="ECO:0007669"/>
    <property type="project" value="UniProtKB-SubCell"/>
</dbReference>
<dbReference type="PIRSF" id="PIRSF036354">
    <property type="entry name" value="NosR"/>
    <property type="match status" value="1"/>
</dbReference>
<gene>
    <name evidence="7" type="ORF">CLH61_06875</name>
</gene>
<dbReference type="InterPro" id="IPR052378">
    <property type="entry name" value="NosR_regulator"/>
</dbReference>
<dbReference type="PANTHER" id="PTHR30224">
    <property type="entry name" value="ELECTRON TRANSPORT PROTEIN"/>
    <property type="match status" value="1"/>
</dbReference>
<comment type="caution">
    <text evidence="7">The sequence shown here is derived from an EMBL/GenBank/DDBJ whole genome shotgun (WGS) entry which is preliminary data.</text>
</comment>
<dbReference type="SMART" id="SM00900">
    <property type="entry name" value="FMN_bind"/>
    <property type="match status" value="1"/>
</dbReference>
<dbReference type="InterPro" id="IPR007329">
    <property type="entry name" value="FMN-bd"/>
</dbReference>
<dbReference type="NCBIfam" id="NF046105">
    <property type="entry name" value="TransRegNosR"/>
    <property type="match status" value="1"/>
</dbReference>
<feature type="transmembrane region" description="Helical" evidence="5">
    <location>
        <begin position="467"/>
        <end position="493"/>
    </location>
</feature>
<reference evidence="7 8" key="1">
    <citation type="submission" date="2017-09" db="EMBL/GenBank/DDBJ databases">
        <title>The draft genome sequences of Marinobacter sp. PWS21.</title>
        <authorList>
            <person name="Cao J."/>
        </authorList>
    </citation>
    <scope>NUCLEOTIDE SEQUENCE [LARGE SCALE GENOMIC DNA]</scope>
    <source>
        <strain evidence="7 8">PWS21</strain>
    </source>
</reference>
<feature type="transmembrane region" description="Helical" evidence="5">
    <location>
        <begin position="608"/>
        <end position="625"/>
    </location>
</feature>
<dbReference type="EMBL" id="NTFH01000005">
    <property type="protein sequence ID" value="PHQ16038.1"/>
    <property type="molecule type" value="Genomic_DNA"/>
</dbReference>
<dbReference type="AlphaFoldDB" id="A0A2G1UNH9"/>
<evidence type="ECO:0000313" key="7">
    <source>
        <dbReference type="EMBL" id="PHQ16038.1"/>
    </source>
</evidence>
<keyword evidence="5" id="KW-0812">Transmembrane</keyword>
<name>A0A2G1UNH9_9GAMM</name>
<feature type="transmembrane region" description="Helical" evidence="5">
    <location>
        <begin position="434"/>
        <end position="455"/>
    </location>
</feature>
<dbReference type="PANTHER" id="PTHR30224:SF4">
    <property type="entry name" value="ELECTRON TRANSPORT PROTEIN YCCM-RELATED"/>
    <property type="match status" value="1"/>
</dbReference>
<feature type="domain" description="FMN-binding" evidence="6">
    <location>
        <begin position="96"/>
        <end position="189"/>
    </location>
</feature>
<dbReference type="InterPro" id="IPR011399">
    <property type="entry name" value="NosR"/>
</dbReference>
<feature type="region of interest" description="Disordered" evidence="4">
    <location>
        <begin position="710"/>
        <end position="730"/>
    </location>
</feature>
<accession>A0A2G1UNH9</accession>
<protein>
    <submittedName>
        <fullName evidence="7">Regulatory protein NosR</fullName>
    </submittedName>
</protein>
<proteinExistence type="predicted"/>
<comment type="subcellular location">
    <subcellularLocation>
        <location evidence="1">Cell membrane</location>
    </subcellularLocation>
</comment>
<feature type="transmembrane region" description="Helical" evidence="5">
    <location>
        <begin position="568"/>
        <end position="588"/>
    </location>
</feature>
<dbReference type="SUPFAM" id="SSF54862">
    <property type="entry name" value="4Fe-4S ferredoxins"/>
    <property type="match status" value="1"/>
</dbReference>
<dbReference type="GO" id="GO:0045893">
    <property type="term" value="P:positive regulation of DNA-templated transcription"/>
    <property type="evidence" value="ECO:0007669"/>
    <property type="project" value="InterPro"/>
</dbReference>
<evidence type="ECO:0000313" key="8">
    <source>
        <dbReference type="Proteomes" id="UP000231409"/>
    </source>
</evidence>
<dbReference type="GO" id="GO:0010181">
    <property type="term" value="F:FMN binding"/>
    <property type="evidence" value="ECO:0007669"/>
    <property type="project" value="InterPro"/>
</dbReference>
<organism evidence="7 8">
    <name type="scientific">Marinobacter profundi</name>
    <dbReference type="NCBI Taxonomy" id="2666256"/>
    <lineage>
        <taxon>Bacteria</taxon>
        <taxon>Pseudomonadati</taxon>
        <taxon>Pseudomonadota</taxon>
        <taxon>Gammaproteobacteria</taxon>
        <taxon>Pseudomonadales</taxon>
        <taxon>Marinobacteraceae</taxon>
        <taxon>Marinobacter</taxon>
    </lineage>
</organism>
<dbReference type="Proteomes" id="UP000231409">
    <property type="component" value="Unassembled WGS sequence"/>
</dbReference>
<evidence type="ECO:0000256" key="5">
    <source>
        <dbReference type="SAM" id="Phobius"/>
    </source>
</evidence>
<sequence length="730" mass="82376">MLINLPDRCFVGGNVNFVRSIVRVLTGVLCLMAGLASAMPLEQYEPLAARQVIQQAFPEVTDIAPRESNRAIQELRAGNELLGYAYQSLDFVQTPAYSGKPVNAVVVLDTEGTIKATKVIHHDEPILLVGIPESKLHIFTDQYTGLKADQRVTVGGTSSDTKVAVDGLSGATVTVMVINEVLMRTAHRVGVELGLVEGGSSKRPPVAEVATDQFSERNWEQLTGDGSIRRLLLTRGQVDDSFAGTAAEGIEAAAPGERDDALIDLYAGYLNAPTIGRNLLGENQYQWLMGELKDGEHAIAVMANGEYSFKGSGYVRGGIFDRVQIRQFGDTFNFRDLDYFRLSDVYAAGMPDFSEMAIFIVRQQYNFDPGTDWALELTVKRQTGPLDSEFQVFPLTYSLPEQYYTRAEPVLTEEEMLADQPLWVQVWYQRQFQVLVLGVGIGVLLFILFFQDWLVQKPKMMRWIRHAFLTYTLFFIGWYALGQLSIVNVLTFVHSLFSGFTWETFLIDPVMFVLWAVVAGIVLLWGRAVYCGWLCPFGALQELVNEIARKLKVPQYTVPFAWHERLWAIKYIVLLVLFGVSLESMATAERMAEVEPFKTAITLHFDRTWPFVTYAVLLVVVNIFTRKVYCRYICPLGAALALPTKLRVFDWLKRRKECGNPCRLCDHECEVQAIHPDGHINYMECHYCLDCQMTYFDDHKCPPLIVKRRGKRRGHNAPGHPEQIPVTQVS</sequence>
<dbReference type="GO" id="GO:0003677">
    <property type="term" value="F:DNA binding"/>
    <property type="evidence" value="ECO:0007669"/>
    <property type="project" value="InterPro"/>
</dbReference>
<dbReference type="Pfam" id="PF12801">
    <property type="entry name" value="Fer4_5"/>
    <property type="match status" value="2"/>
</dbReference>
<dbReference type="InterPro" id="IPR017896">
    <property type="entry name" value="4Fe4S_Fe-S-bd"/>
</dbReference>
<keyword evidence="8" id="KW-1185">Reference proteome</keyword>
<evidence type="ECO:0000256" key="1">
    <source>
        <dbReference type="ARBA" id="ARBA00004236"/>
    </source>
</evidence>